<keyword evidence="2" id="KW-0802">TPR repeat</keyword>
<keyword evidence="1" id="KW-0677">Repeat</keyword>
<dbReference type="RefSeq" id="WP_420069354.1">
    <property type="nucleotide sequence ID" value="NZ_JBCHKQ010000002.1"/>
</dbReference>
<dbReference type="SUPFAM" id="SSF101898">
    <property type="entry name" value="NHL repeat"/>
    <property type="match status" value="1"/>
</dbReference>
<evidence type="ECO:0000256" key="3">
    <source>
        <dbReference type="PROSITE-ProRule" id="PRU00504"/>
    </source>
</evidence>
<organism evidence="5 6">
    <name type="scientific">Rarispira pelagica</name>
    <dbReference type="NCBI Taxonomy" id="3141764"/>
    <lineage>
        <taxon>Bacteria</taxon>
        <taxon>Pseudomonadati</taxon>
        <taxon>Spirochaetota</taxon>
        <taxon>Spirochaetia</taxon>
        <taxon>Winmispirales</taxon>
        <taxon>Winmispiraceae</taxon>
        <taxon>Rarispira</taxon>
    </lineage>
</organism>
<reference evidence="5 6" key="1">
    <citation type="submission" date="2024-03" db="EMBL/GenBank/DDBJ databases">
        <title>Ignisphaera cupida sp. nov., a hyperthermophilic hydrolytic archaeon from a hot spring of Kamchatka, and proposal of Ignisphaeraceae fam. nov.</title>
        <authorList>
            <person name="Podosokorskaya O.A."/>
            <person name="Elcheninov A.G."/>
            <person name="Maltseva A.I."/>
            <person name="Zayulina K.S."/>
            <person name="Novikov A."/>
            <person name="Merkel A.Y."/>
        </authorList>
    </citation>
    <scope>NUCLEOTIDE SEQUENCE [LARGE SCALE GENOMIC DNA]</scope>
    <source>
        <strain evidence="5 6">38H-sp</strain>
    </source>
</reference>
<dbReference type="Pfam" id="PF13414">
    <property type="entry name" value="TPR_11"/>
    <property type="match status" value="1"/>
</dbReference>
<feature type="repeat" description="TPR" evidence="2">
    <location>
        <begin position="30"/>
        <end position="63"/>
    </location>
</feature>
<dbReference type="Gene3D" id="1.25.40.10">
    <property type="entry name" value="Tetratricopeptide repeat domain"/>
    <property type="match status" value="1"/>
</dbReference>
<dbReference type="SUPFAM" id="SSF53300">
    <property type="entry name" value="vWA-like"/>
    <property type="match status" value="1"/>
</dbReference>
<dbReference type="InterPro" id="IPR001258">
    <property type="entry name" value="NHL_repeat"/>
</dbReference>
<dbReference type="InterPro" id="IPR036465">
    <property type="entry name" value="vWFA_dom_sf"/>
</dbReference>
<sequence length="672" mass="74442">MKKFWIVFLVLFSCSFFLHAQDVDLKAVEAQDEFRWGVRAFHLGFFNEAILSFQKAISLKPDNVNMHVWLGRAYLRSGYYKPALSEWKYSLSKLSPVPPYLQYKYDTVRRWIGVLPYEDRESSFVSAYSQSGINEGIMTFYSPSGVFVRQDGMVWVSAMGSNSVLLLDSSGSSVDMLKGELPGLSAPFDVLEDEDGLVYITEFMADRISVFNRFGKRIRIIGETGRGDGNLLGPQYLAMDSHGYLYVTEQGNKRVSKFTKEGKFLMSFGGRVKGFEGLSEPRGIVVHDGLVYVLDASLKGLVVFDIYGNFVRKEVEGLIDSPEDIIVYESDKFIISNGRELLLYVPSTGMIANIAQIGARHLMGIDLTPNGDIIAADIETNLIHHLVDVASVYGGIYVDIERVDASKFPEVMIDVSVRDRYGKPFVGIPSKSFIITENGQGLGDVELVFSANKTKRIDVSLVMEHSPSMVRYSDRLKDVVAELLHAVSGKGGISLYAAKDTPVIIAKNDSQNSILPSDMVAGAFPADWDIEDALVQAAFTVLKARGKRAVVFFSSGVLGRQAFSHVSVDAVLGLFIQNEISFYVVALNNGKVPDELSYLAEKTGGRVISASYPKGMDVIVSMIYSQLSGRYVLKYTSYSNSDFGRAYIPVEAEVHFFTRSGRDESGYFAPAQ</sequence>
<dbReference type="InterPro" id="IPR011990">
    <property type="entry name" value="TPR-like_helical_dom_sf"/>
</dbReference>
<keyword evidence="6" id="KW-1185">Reference proteome</keyword>
<dbReference type="EMBL" id="JBCHKQ010000002">
    <property type="protein sequence ID" value="MEM5947907.1"/>
    <property type="molecule type" value="Genomic_DNA"/>
</dbReference>
<dbReference type="InterPro" id="IPR050952">
    <property type="entry name" value="TRIM-NHL_E3_ligases"/>
</dbReference>
<feature type="signal peptide" evidence="4">
    <location>
        <begin position="1"/>
        <end position="20"/>
    </location>
</feature>
<evidence type="ECO:0000256" key="1">
    <source>
        <dbReference type="ARBA" id="ARBA00022737"/>
    </source>
</evidence>
<dbReference type="PANTHER" id="PTHR24104">
    <property type="entry name" value="E3 UBIQUITIN-PROTEIN LIGASE NHLRC1-RELATED"/>
    <property type="match status" value="1"/>
</dbReference>
<dbReference type="CDD" id="cd05819">
    <property type="entry name" value="NHL"/>
    <property type="match status" value="1"/>
</dbReference>
<proteinExistence type="predicted"/>
<accession>A0ABU9UB49</accession>
<gene>
    <name evidence="5" type="ORF">WKV44_05060</name>
</gene>
<keyword evidence="4" id="KW-0732">Signal</keyword>
<evidence type="ECO:0000313" key="5">
    <source>
        <dbReference type="EMBL" id="MEM5947907.1"/>
    </source>
</evidence>
<dbReference type="InterPro" id="IPR011042">
    <property type="entry name" value="6-blade_b-propeller_TolB-like"/>
</dbReference>
<dbReference type="PROSITE" id="PS51125">
    <property type="entry name" value="NHL"/>
    <property type="match status" value="1"/>
</dbReference>
<dbReference type="PROSITE" id="PS50005">
    <property type="entry name" value="TPR"/>
    <property type="match status" value="1"/>
</dbReference>
<evidence type="ECO:0000256" key="2">
    <source>
        <dbReference type="PROSITE-ProRule" id="PRU00339"/>
    </source>
</evidence>
<name>A0ABU9UB49_9SPIR</name>
<evidence type="ECO:0000313" key="6">
    <source>
        <dbReference type="Proteomes" id="UP001466331"/>
    </source>
</evidence>
<dbReference type="Gene3D" id="2.120.10.30">
    <property type="entry name" value="TolB, C-terminal domain"/>
    <property type="match status" value="2"/>
</dbReference>
<dbReference type="InterPro" id="IPR019734">
    <property type="entry name" value="TPR_rpt"/>
</dbReference>
<feature type="repeat" description="NHL" evidence="3">
    <location>
        <begin position="218"/>
        <end position="261"/>
    </location>
</feature>
<dbReference type="Proteomes" id="UP001466331">
    <property type="component" value="Unassembled WGS sequence"/>
</dbReference>
<dbReference type="SUPFAM" id="SSF48452">
    <property type="entry name" value="TPR-like"/>
    <property type="match status" value="1"/>
</dbReference>
<feature type="chain" id="PRO_5045845909" evidence="4">
    <location>
        <begin position="21"/>
        <end position="672"/>
    </location>
</feature>
<protein>
    <submittedName>
        <fullName evidence="5">Tetratricopeptide repeat protein</fullName>
    </submittedName>
</protein>
<comment type="caution">
    <text evidence="5">The sequence shown here is derived from an EMBL/GenBank/DDBJ whole genome shotgun (WGS) entry which is preliminary data.</text>
</comment>
<evidence type="ECO:0000256" key="4">
    <source>
        <dbReference type="SAM" id="SignalP"/>
    </source>
</evidence>
<dbReference type="PANTHER" id="PTHR24104:SF25">
    <property type="entry name" value="PROTEIN LIN-41"/>
    <property type="match status" value="1"/>
</dbReference>